<dbReference type="Proteomes" id="UP000186922">
    <property type="component" value="Unassembled WGS sequence"/>
</dbReference>
<evidence type="ECO:0000256" key="3">
    <source>
        <dbReference type="ARBA" id="ARBA00022832"/>
    </source>
</evidence>
<evidence type="ECO:0000256" key="4">
    <source>
        <dbReference type="ARBA" id="ARBA00022857"/>
    </source>
</evidence>
<evidence type="ECO:0000256" key="5">
    <source>
        <dbReference type="ARBA" id="ARBA00023002"/>
    </source>
</evidence>
<dbReference type="Gene3D" id="3.30.70.3290">
    <property type="match status" value="1"/>
</dbReference>
<keyword evidence="2" id="KW-0444">Lipid biosynthesis</keyword>
<organism evidence="10 11">
    <name type="scientific">Ramazzottius varieornatus</name>
    <name type="common">Water bear</name>
    <name type="synonym">Tardigrade</name>
    <dbReference type="NCBI Taxonomy" id="947166"/>
    <lineage>
        <taxon>Eukaryota</taxon>
        <taxon>Metazoa</taxon>
        <taxon>Ecdysozoa</taxon>
        <taxon>Tardigrada</taxon>
        <taxon>Eutardigrada</taxon>
        <taxon>Parachela</taxon>
        <taxon>Hypsibioidea</taxon>
        <taxon>Ramazzottiidae</taxon>
        <taxon>Ramazzottius</taxon>
    </lineage>
</organism>
<keyword evidence="5" id="KW-0560">Oxidoreductase</keyword>
<dbReference type="GO" id="GO:0004312">
    <property type="term" value="F:fatty acid synthase activity"/>
    <property type="evidence" value="ECO:0007669"/>
    <property type="project" value="TreeGrafter"/>
</dbReference>
<dbReference type="PANTHER" id="PTHR43775:SF7">
    <property type="entry name" value="FATTY ACID SYNTHASE"/>
    <property type="match status" value="1"/>
</dbReference>
<name>A0A1D1UKK7_RAMVA</name>
<evidence type="ECO:0000256" key="8">
    <source>
        <dbReference type="ARBA" id="ARBA00023268"/>
    </source>
</evidence>
<evidence type="ECO:0000313" key="10">
    <source>
        <dbReference type="EMBL" id="GAU89981.1"/>
    </source>
</evidence>
<sequence>MEKAPVKCHTSLQKVILEPKARTSRWLSSAFPEADWSTTEARLASADYFSHNLRSPVQFRHVAGNIPDKAVTIEVSPHGVLQQFMQQTISGASAQACSVSLMDHNSASALTHLYEVLGQLYVRGLHPDVKQLYPIPSLPAPRDTPFLGPAVQWDHSADWRTPHFSDFIHKRCSSAQNTIKVDLLDPLNHHYSQYKFAGQTVFPLGGLINLLANEFYKQSGCTKRKTEHCSDVHSVMCISYANPWASA</sequence>
<evidence type="ECO:0000256" key="1">
    <source>
        <dbReference type="ARBA" id="ARBA00022450"/>
    </source>
</evidence>
<proteinExistence type="predicted"/>
<dbReference type="Pfam" id="PF00698">
    <property type="entry name" value="Acyl_transf_1"/>
    <property type="match status" value="1"/>
</dbReference>
<dbReference type="STRING" id="947166.A0A1D1UKK7"/>
<dbReference type="AlphaFoldDB" id="A0A1D1UKK7"/>
<dbReference type="InterPro" id="IPR014043">
    <property type="entry name" value="Acyl_transferase_dom"/>
</dbReference>
<dbReference type="Gene3D" id="3.40.366.10">
    <property type="entry name" value="Malonyl-Coenzyme A Acyl Carrier Protein, domain 2"/>
    <property type="match status" value="1"/>
</dbReference>
<evidence type="ECO:0000256" key="2">
    <source>
        <dbReference type="ARBA" id="ARBA00022516"/>
    </source>
</evidence>
<reference evidence="10 11" key="1">
    <citation type="journal article" date="2016" name="Nat. Commun.">
        <title>Extremotolerant tardigrade genome and improved radiotolerance of human cultured cells by tardigrade-unique protein.</title>
        <authorList>
            <person name="Hashimoto T."/>
            <person name="Horikawa D.D."/>
            <person name="Saito Y."/>
            <person name="Kuwahara H."/>
            <person name="Kozuka-Hata H."/>
            <person name="Shin-I T."/>
            <person name="Minakuchi Y."/>
            <person name="Ohishi K."/>
            <person name="Motoyama A."/>
            <person name="Aizu T."/>
            <person name="Enomoto A."/>
            <person name="Kondo K."/>
            <person name="Tanaka S."/>
            <person name="Hara Y."/>
            <person name="Koshikawa S."/>
            <person name="Sagara H."/>
            <person name="Miura T."/>
            <person name="Yokobori S."/>
            <person name="Miyagawa K."/>
            <person name="Suzuki Y."/>
            <person name="Kubo T."/>
            <person name="Oyama M."/>
            <person name="Kohara Y."/>
            <person name="Fujiyama A."/>
            <person name="Arakawa K."/>
            <person name="Katayama T."/>
            <person name="Toyoda A."/>
            <person name="Kunieda T."/>
        </authorList>
    </citation>
    <scope>NUCLEOTIDE SEQUENCE [LARGE SCALE GENOMIC DNA]</scope>
    <source>
        <strain evidence="10 11">YOKOZUNA-1</strain>
    </source>
</reference>
<evidence type="ECO:0000256" key="6">
    <source>
        <dbReference type="ARBA" id="ARBA00023098"/>
    </source>
</evidence>
<keyword evidence="11" id="KW-1185">Reference proteome</keyword>
<dbReference type="EMBL" id="BDGG01000001">
    <property type="protein sequence ID" value="GAU89981.1"/>
    <property type="molecule type" value="Genomic_DNA"/>
</dbReference>
<accession>A0A1D1UKK7</accession>
<dbReference type="SUPFAM" id="SSF52151">
    <property type="entry name" value="FabD/lysophospholipase-like"/>
    <property type="match status" value="1"/>
</dbReference>
<dbReference type="PANTHER" id="PTHR43775">
    <property type="entry name" value="FATTY ACID SYNTHASE"/>
    <property type="match status" value="1"/>
</dbReference>
<dbReference type="InterPro" id="IPR001227">
    <property type="entry name" value="Ac_transferase_dom_sf"/>
</dbReference>
<dbReference type="OrthoDB" id="329835at2759"/>
<keyword evidence="3" id="KW-0276">Fatty acid metabolism</keyword>
<keyword evidence="6" id="KW-0443">Lipid metabolism</keyword>
<gene>
    <name evidence="10" type="primary">RvY_02465-1</name>
    <name evidence="10" type="synonym">RvY_02465.1</name>
    <name evidence="10" type="ORF">RvY_02465</name>
</gene>
<evidence type="ECO:0000256" key="7">
    <source>
        <dbReference type="ARBA" id="ARBA00023160"/>
    </source>
</evidence>
<dbReference type="GO" id="GO:0006633">
    <property type="term" value="P:fatty acid biosynthetic process"/>
    <property type="evidence" value="ECO:0007669"/>
    <property type="project" value="UniProtKB-KW"/>
</dbReference>
<comment type="caution">
    <text evidence="10">The sequence shown here is derived from an EMBL/GenBank/DDBJ whole genome shotgun (WGS) entry which is preliminary data.</text>
</comment>
<keyword evidence="7" id="KW-0275">Fatty acid biosynthesis</keyword>
<evidence type="ECO:0000259" key="9">
    <source>
        <dbReference type="Pfam" id="PF00698"/>
    </source>
</evidence>
<dbReference type="GO" id="GO:0016491">
    <property type="term" value="F:oxidoreductase activity"/>
    <property type="evidence" value="ECO:0007669"/>
    <property type="project" value="UniProtKB-KW"/>
</dbReference>
<protein>
    <recommendedName>
        <fullName evidence="9">Malonyl-CoA:ACP transacylase (MAT) domain-containing protein</fullName>
    </recommendedName>
</protein>
<dbReference type="InterPro" id="IPR050091">
    <property type="entry name" value="PKS_NRPS_Biosynth_Enz"/>
</dbReference>
<keyword evidence="4" id="KW-0521">NADP</keyword>
<dbReference type="InterPro" id="IPR016035">
    <property type="entry name" value="Acyl_Trfase/lysoPLipase"/>
</dbReference>
<keyword evidence="8" id="KW-0511">Multifunctional enzyme</keyword>
<evidence type="ECO:0000313" key="11">
    <source>
        <dbReference type="Proteomes" id="UP000186922"/>
    </source>
</evidence>
<keyword evidence="1" id="KW-0596">Phosphopantetheine</keyword>
<feature type="domain" description="Malonyl-CoA:ACP transacylase (MAT)" evidence="9">
    <location>
        <begin position="11"/>
        <end position="114"/>
    </location>
</feature>